<dbReference type="Gene3D" id="1.10.630.10">
    <property type="entry name" value="Cytochrome P450"/>
    <property type="match status" value="1"/>
</dbReference>
<evidence type="ECO:0000256" key="2">
    <source>
        <dbReference type="ARBA" id="ARBA00010617"/>
    </source>
</evidence>
<comment type="similarity">
    <text evidence="2 8">Belongs to the cytochrome P450 family.</text>
</comment>
<dbReference type="AlphaFoldDB" id="A0AAD9SF90"/>
<feature type="region of interest" description="Disordered" evidence="9">
    <location>
        <begin position="463"/>
        <end position="482"/>
    </location>
</feature>
<keyword evidence="12" id="KW-1185">Reference proteome</keyword>
<name>A0AAD9SF90_PHOAM</name>
<keyword evidence="3 7" id="KW-0349">Heme</keyword>
<evidence type="ECO:0000313" key="12">
    <source>
        <dbReference type="Proteomes" id="UP001265746"/>
    </source>
</evidence>
<dbReference type="PROSITE" id="PS00086">
    <property type="entry name" value="CYTOCHROME_P450"/>
    <property type="match status" value="1"/>
</dbReference>
<dbReference type="Pfam" id="PF00067">
    <property type="entry name" value="p450"/>
    <property type="match status" value="2"/>
</dbReference>
<organism evidence="11 12">
    <name type="scientific">Phomopsis amygdali</name>
    <name type="common">Fusicoccum amygdali</name>
    <dbReference type="NCBI Taxonomy" id="1214568"/>
    <lineage>
        <taxon>Eukaryota</taxon>
        <taxon>Fungi</taxon>
        <taxon>Dikarya</taxon>
        <taxon>Ascomycota</taxon>
        <taxon>Pezizomycotina</taxon>
        <taxon>Sordariomycetes</taxon>
        <taxon>Sordariomycetidae</taxon>
        <taxon>Diaporthales</taxon>
        <taxon>Diaporthaceae</taxon>
        <taxon>Diaporthe</taxon>
    </lineage>
</organism>
<evidence type="ECO:0000256" key="5">
    <source>
        <dbReference type="ARBA" id="ARBA00023004"/>
    </source>
</evidence>
<dbReference type="GO" id="GO:0020037">
    <property type="term" value="F:heme binding"/>
    <property type="evidence" value="ECO:0007669"/>
    <property type="project" value="InterPro"/>
</dbReference>
<evidence type="ECO:0000256" key="8">
    <source>
        <dbReference type="RuleBase" id="RU000461"/>
    </source>
</evidence>
<keyword evidence="10" id="KW-0812">Transmembrane</keyword>
<comment type="cofactor">
    <cofactor evidence="1 7">
        <name>heme</name>
        <dbReference type="ChEBI" id="CHEBI:30413"/>
    </cofactor>
</comment>
<dbReference type="GO" id="GO:0005506">
    <property type="term" value="F:iron ion binding"/>
    <property type="evidence" value="ECO:0007669"/>
    <property type="project" value="InterPro"/>
</dbReference>
<keyword evidence="4 7" id="KW-0479">Metal-binding</keyword>
<evidence type="ECO:0008006" key="13">
    <source>
        <dbReference type="Google" id="ProtNLM"/>
    </source>
</evidence>
<accession>A0AAD9SF90</accession>
<evidence type="ECO:0000313" key="11">
    <source>
        <dbReference type="EMBL" id="KAK2606815.1"/>
    </source>
</evidence>
<dbReference type="InterPro" id="IPR002403">
    <property type="entry name" value="Cyt_P450_E_grp-IV"/>
</dbReference>
<evidence type="ECO:0000256" key="6">
    <source>
        <dbReference type="ARBA" id="ARBA00023033"/>
    </source>
</evidence>
<evidence type="ECO:0000256" key="7">
    <source>
        <dbReference type="PIRSR" id="PIRSR602403-1"/>
    </source>
</evidence>
<keyword evidence="8" id="KW-0560">Oxidoreductase</keyword>
<keyword evidence="5 7" id="KW-0408">Iron</keyword>
<keyword evidence="10" id="KW-0472">Membrane</keyword>
<dbReference type="GO" id="GO:0004497">
    <property type="term" value="F:monooxygenase activity"/>
    <property type="evidence" value="ECO:0007669"/>
    <property type="project" value="UniProtKB-KW"/>
</dbReference>
<proteinExistence type="inferred from homology"/>
<dbReference type="PANTHER" id="PTHR24305:SF232">
    <property type="entry name" value="P450, PUTATIVE (EUROFUNG)-RELATED"/>
    <property type="match status" value="1"/>
</dbReference>
<feature type="transmembrane region" description="Helical" evidence="10">
    <location>
        <begin position="6"/>
        <end position="24"/>
    </location>
</feature>
<keyword evidence="10" id="KW-1133">Transmembrane helix</keyword>
<dbReference type="InterPro" id="IPR036396">
    <property type="entry name" value="Cyt_P450_sf"/>
</dbReference>
<keyword evidence="6 8" id="KW-0503">Monooxygenase</keyword>
<dbReference type="InterPro" id="IPR050121">
    <property type="entry name" value="Cytochrome_P450_monoxygenase"/>
</dbReference>
<evidence type="ECO:0000256" key="4">
    <source>
        <dbReference type="ARBA" id="ARBA00022723"/>
    </source>
</evidence>
<dbReference type="PRINTS" id="PR00385">
    <property type="entry name" value="P450"/>
</dbReference>
<dbReference type="GO" id="GO:0016705">
    <property type="term" value="F:oxidoreductase activity, acting on paired donors, with incorporation or reduction of molecular oxygen"/>
    <property type="evidence" value="ECO:0007669"/>
    <property type="project" value="InterPro"/>
</dbReference>
<dbReference type="InterPro" id="IPR017972">
    <property type="entry name" value="Cyt_P450_CS"/>
</dbReference>
<feature type="binding site" description="axial binding residue" evidence="7">
    <location>
        <position position="518"/>
    </location>
    <ligand>
        <name>heme</name>
        <dbReference type="ChEBI" id="CHEBI:30413"/>
    </ligand>
    <ligandPart>
        <name>Fe</name>
        <dbReference type="ChEBI" id="CHEBI:18248"/>
    </ligandPart>
</feature>
<gene>
    <name evidence="11" type="ORF">N8I77_005540</name>
</gene>
<evidence type="ECO:0000256" key="3">
    <source>
        <dbReference type="ARBA" id="ARBA00022617"/>
    </source>
</evidence>
<evidence type="ECO:0000256" key="9">
    <source>
        <dbReference type="SAM" id="MobiDB-lite"/>
    </source>
</evidence>
<dbReference type="Proteomes" id="UP001265746">
    <property type="component" value="Unassembled WGS sequence"/>
</dbReference>
<reference evidence="11" key="1">
    <citation type="submission" date="2023-06" db="EMBL/GenBank/DDBJ databases">
        <authorList>
            <person name="Noh H."/>
        </authorList>
    </citation>
    <scope>NUCLEOTIDE SEQUENCE</scope>
    <source>
        <strain evidence="11">DUCC20226</strain>
    </source>
</reference>
<dbReference type="SUPFAM" id="SSF48264">
    <property type="entry name" value="Cytochrome P450"/>
    <property type="match status" value="1"/>
</dbReference>
<protein>
    <recommendedName>
        <fullName evidence="13">Cytochrome P450</fullName>
    </recommendedName>
</protein>
<evidence type="ECO:0000256" key="10">
    <source>
        <dbReference type="SAM" id="Phobius"/>
    </source>
</evidence>
<dbReference type="InterPro" id="IPR001128">
    <property type="entry name" value="Cyt_P450"/>
</dbReference>
<dbReference type="PRINTS" id="PR00465">
    <property type="entry name" value="EP450IV"/>
</dbReference>
<comment type="caution">
    <text evidence="11">The sequence shown here is derived from an EMBL/GenBank/DDBJ whole genome shotgun (WGS) entry which is preliminary data.</text>
</comment>
<evidence type="ECO:0000256" key="1">
    <source>
        <dbReference type="ARBA" id="ARBA00001971"/>
    </source>
</evidence>
<sequence length="571" mass="64568">MLEPTAFRNSAIGLFGILLAIIWLRRKLMPKPYPGIPYNEESVGRITGDIPNLIPIIEATNEFSNTLFTVTTQKLGVPIAQLLFPGIRKPMVIIEDPREIEDIMVRQNKEFDKAPMAIDMFAPMFPHATLAQYTTPELRAQKRLWQDVMNAEFLRRAAAPNIHKAALELVNLWRLKTASVYNDQAFKIHDDLKDAALDAMWVAVVGEEPGLTRYNTKKLEKQLAGDQGLDDEPAPRGAFLKEEVRYIGATISKNSNHPLPKWAQKFETYTPRYRKFRRTVLSGVERVMRKAVERFQLLETGQLESDALDQCMMDLVLRRQILEARKAGKPPSDPTKDIHMLDELFVMLVAGHDSTANTITWFLRFMESNPSVQSELRAALRAAFPGPDPPTVNEIIQTEIPYLDGACEEGLRLAGTAKAMLRQAVVDTQVLGCPIPKGTEVFLNLHINRQPAPIDEAKRSHTSQEAASKCGDGFQGPAGRDLGRFEPKRWLVKDESGKEVFNPYALPSLAFGGGYRGCFGRRLATMEYRFLVVLLILNFEFLPLPEDLRGWTAQEKIFRHPDYPYARLKIL</sequence>
<dbReference type="EMBL" id="JAUJFL010000003">
    <property type="protein sequence ID" value="KAK2606815.1"/>
    <property type="molecule type" value="Genomic_DNA"/>
</dbReference>
<dbReference type="PANTHER" id="PTHR24305">
    <property type="entry name" value="CYTOCHROME P450"/>
    <property type="match status" value="1"/>
</dbReference>